<dbReference type="PANTHER" id="PTHR11846:SF0">
    <property type="entry name" value="ADENYLOSUCCINATE SYNTHETASE"/>
    <property type="match status" value="1"/>
</dbReference>
<keyword evidence="8" id="KW-0963">Cytoplasm</keyword>
<dbReference type="Pfam" id="PF00709">
    <property type="entry name" value="Adenylsucc_synt"/>
    <property type="match status" value="1"/>
</dbReference>
<dbReference type="FunFam" id="1.10.300.10:FF:000001">
    <property type="entry name" value="Adenylosuccinate synthetase"/>
    <property type="match status" value="1"/>
</dbReference>
<dbReference type="NCBIfam" id="NF002223">
    <property type="entry name" value="PRK01117.1"/>
    <property type="match status" value="1"/>
</dbReference>
<evidence type="ECO:0000313" key="11">
    <source>
        <dbReference type="EMBL" id="OJF92238.1"/>
    </source>
</evidence>
<feature type="binding site" evidence="8">
    <location>
        <begin position="333"/>
        <end position="335"/>
    </location>
    <ligand>
        <name>GTP</name>
        <dbReference type="ChEBI" id="CHEBI:37565"/>
    </ligand>
</feature>
<comment type="caution">
    <text evidence="11">The sequence shown here is derived from an EMBL/GenBank/DDBJ whole genome shotgun (WGS) entry which is preliminary data.</text>
</comment>
<dbReference type="InterPro" id="IPR018220">
    <property type="entry name" value="Adenylosuccin_syn_GTP-bd"/>
</dbReference>
<keyword evidence="2 8" id="KW-0436">Ligase</keyword>
<dbReference type="HAMAP" id="MF_00011">
    <property type="entry name" value="Adenylosucc_synth"/>
    <property type="match status" value="1"/>
</dbReference>
<comment type="similarity">
    <text evidence="8 10">Belongs to the adenylosuccinate synthetase family.</text>
</comment>
<feature type="active site" description="Proton donor" evidence="8">
    <location>
        <position position="41"/>
    </location>
</feature>
<comment type="subcellular location">
    <subcellularLocation>
        <location evidence="8">Cytoplasm</location>
    </subcellularLocation>
</comment>
<feature type="binding site" description="in other chain" evidence="8">
    <location>
        <begin position="38"/>
        <end position="41"/>
    </location>
    <ligand>
        <name>IMP</name>
        <dbReference type="ChEBI" id="CHEBI:58053"/>
        <note>ligand shared between dimeric partners</note>
    </ligand>
</feature>
<dbReference type="PROSITE" id="PS00513">
    <property type="entry name" value="ADENYLOSUCCIN_SYN_2"/>
    <property type="match status" value="1"/>
</dbReference>
<feature type="binding site" description="in other chain" evidence="8">
    <location>
        <position position="132"/>
    </location>
    <ligand>
        <name>IMP</name>
        <dbReference type="ChEBI" id="CHEBI:58053"/>
        <note>ligand shared between dimeric partners</note>
    </ligand>
</feature>
<keyword evidence="4 8" id="KW-0547">Nucleotide-binding</keyword>
<reference evidence="11 12" key="1">
    <citation type="submission" date="2016-02" db="EMBL/GenBank/DDBJ databases">
        <title>Genome sequencing of a beta-galactosidase producing bacteria Rhizobium sp. 59.</title>
        <authorList>
            <person name="Wang D."/>
            <person name="Kot W."/>
            <person name="Qin Y."/>
            <person name="Hansen L."/>
            <person name="Naqvi K."/>
            <person name="Rensing C."/>
        </authorList>
    </citation>
    <scope>NUCLEOTIDE SEQUENCE [LARGE SCALE GENOMIC DNA]</scope>
    <source>
        <strain evidence="11 12">59</strain>
    </source>
</reference>
<dbReference type="EMBL" id="LSRP01000118">
    <property type="protein sequence ID" value="OJF92238.1"/>
    <property type="molecule type" value="Genomic_DNA"/>
</dbReference>
<dbReference type="InterPro" id="IPR033128">
    <property type="entry name" value="Adenylosuccin_syn_Lys_AS"/>
</dbReference>
<feature type="binding site" evidence="8">
    <location>
        <position position="146"/>
    </location>
    <ligand>
        <name>IMP</name>
        <dbReference type="ChEBI" id="CHEBI:58053"/>
        <note>ligand shared between dimeric partners</note>
    </ligand>
</feature>
<feature type="binding site" description="in other chain" evidence="8">
    <location>
        <position position="241"/>
    </location>
    <ligand>
        <name>IMP</name>
        <dbReference type="ChEBI" id="CHEBI:58053"/>
        <note>ligand shared between dimeric partners</note>
    </ligand>
</feature>
<dbReference type="GO" id="GO:0004019">
    <property type="term" value="F:adenylosuccinate synthase activity"/>
    <property type="evidence" value="ECO:0007669"/>
    <property type="project" value="UniProtKB-UniRule"/>
</dbReference>
<feature type="binding site" evidence="8">
    <location>
        <begin position="12"/>
        <end position="18"/>
    </location>
    <ligand>
        <name>GTP</name>
        <dbReference type="ChEBI" id="CHEBI:37565"/>
    </ligand>
</feature>
<keyword evidence="3 8" id="KW-0479">Metal-binding</keyword>
<dbReference type="InterPro" id="IPR042110">
    <property type="entry name" value="Adenylosuccinate_synth_dom2"/>
</dbReference>
<feature type="binding site" evidence="8">
    <location>
        <begin position="301"/>
        <end position="307"/>
    </location>
    <ligand>
        <name>substrate</name>
    </ligand>
</feature>
<feature type="binding site" description="in other chain" evidence="8">
    <location>
        <begin position="13"/>
        <end position="16"/>
    </location>
    <ligand>
        <name>IMP</name>
        <dbReference type="ChEBI" id="CHEBI:58053"/>
        <note>ligand shared between dimeric partners</note>
    </ligand>
</feature>
<name>A0A657LP21_9HYPH</name>
<dbReference type="PROSITE" id="PS01266">
    <property type="entry name" value="ADENYLOSUCCIN_SYN_1"/>
    <property type="match status" value="1"/>
</dbReference>
<dbReference type="SMART" id="SM00788">
    <property type="entry name" value="Adenylsucc_synt"/>
    <property type="match status" value="1"/>
</dbReference>
<feature type="binding site" description="in other chain" evidence="8">
    <location>
        <position position="226"/>
    </location>
    <ligand>
        <name>IMP</name>
        <dbReference type="ChEBI" id="CHEBI:58053"/>
        <note>ligand shared between dimeric partners</note>
    </ligand>
</feature>
<dbReference type="SUPFAM" id="SSF52540">
    <property type="entry name" value="P-loop containing nucleoside triphosphate hydrolases"/>
    <property type="match status" value="1"/>
</dbReference>
<feature type="active site" description="Proton acceptor" evidence="8">
    <location>
        <position position="13"/>
    </location>
</feature>
<feature type="binding site" description="in other chain" evidence="8">
    <location>
        <position position="305"/>
    </location>
    <ligand>
        <name>IMP</name>
        <dbReference type="ChEBI" id="CHEBI:58053"/>
        <note>ligand shared between dimeric partners</note>
    </ligand>
</feature>
<evidence type="ECO:0000256" key="7">
    <source>
        <dbReference type="ARBA" id="ARBA00023134"/>
    </source>
</evidence>
<feature type="binding site" evidence="8">
    <location>
        <begin position="415"/>
        <end position="417"/>
    </location>
    <ligand>
        <name>GTP</name>
        <dbReference type="ChEBI" id="CHEBI:37565"/>
    </ligand>
</feature>
<evidence type="ECO:0000256" key="4">
    <source>
        <dbReference type="ARBA" id="ARBA00022741"/>
    </source>
</evidence>
<evidence type="ECO:0000313" key="12">
    <source>
        <dbReference type="Proteomes" id="UP000182661"/>
    </source>
</evidence>
<evidence type="ECO:0000256" key="5">
    <source>
        <dbReference type="ARBA" id="ARBA00022755"/>
    </source>
</evidence>
<sequence>MTNVVVVGSQWGDEGKGKIVDWLSERADIVVRFQGGHNAGHTLVIDGTSYKLSLLPSGVVRPGKLAVIGNGVVIDPHALLAEIEKLGKQGVMITPENLRVADNATLILSLHRELDGIREDAASNSGTKIGTTRRGIGPAYEDKVGRRAIRVMDLADLGTLPAKVDRLLTHHNALRRGLGEAEVSHETIMQELSSVADRVLPFMETVWLLLDRQRRKGARILFEGAQGTLLDIDHGTYPFVTSSNTVAGQAAAGSGMGPGALGYILGITKAYTTRVGEGPFPTELFDEVGQFLGEKGHEFGTITGRKRRCGWFDAALVRQSVATNGITGIALTKLDVLDGLDELKICVGYTLDGEAIDHLPASQAQQAMAKPVYITLEGWKGSTVGARSWADLPAQAIKYVRQVEELIGAPVALLSTSPERDDTILVTDPFED</sequence>
<dbReference type="GO" id="GO:0000287">
    <property type="term" value="F:magnesium ion binding"/>
    <property type="evidence" value="ECO:0007669"/>
    <property type="project" value="UniProtKB-UniRule"/>
</dbReference>
<feature type="binding site" evidence="8">
    <location>
        <position position="13"/>
    </location>
    <ligand>
        <name>Mg(2+)</name>
        <dbReference type="ChEBI" id="CHEBI:18420"/>
    </ligand>
</feature>
<evidence type="ECO:0000256" key="6">
    <source>
        <dbReference type="ARBA" id="ARBA00022842"/>
    </source>
</evidence>
<dbReference type="GO" id="GO:0046040">
    <property type="term" value="P:IMP metabolic process"/>
    <property type="evidence" value="ECO:0007669"/>
    <property type="project" value="TreeGrafter"/>
</dbReference>
<evidence type="ECO:0000256" key="9">
    <source>
        <dbReference type="PROSITE-ProRule" id="PRU10134"/>
    </source>
</evidence>
<dbReference type="OrthoDB" id="9807553at2"/>
<feature type="active site" evidence="9">
    <location>
        <position position="143"/>
    </location>
</feature>
<keyword evidence="5 8" id="KW-0658">Purine biosynthesis</keyword>
<evidence type="ECO:0000256" key="8">
    <source>
        <dbReference type="HAMAP-Rule" id="MF_00011"/>
    </source>
</evidence>
<keyword evidence="6 8" id="KW-0460">Magnesium</keyword>
<dbReference type="RefSeq" id="WP_071834899.1">
    <property type="nucleotide sequence ID" value="NZ_LSRP01000118.1"/>
</dbReference>
<comment type="function">
    <text evidence="8">Plays an important role in the de novo pathway of purine nucleotide biosynthesis. Catalyzes the first committed step in the biosynthesis of AMP from IMP.</text>
</comment>
<keyword evidence="12" id="KW-1185">Reference proteome</keyword>
<dbReference type="EC" id="6.3.4.4" evidence="8 10"/>
<comment type="subunit">
    <text evidence="1 8">Homodimer.</text>
</comment>
<dbReference type="FunFam" id="3.90.170.10:FF:000001">
    <property type="entry name" value="Adenylosuccinate synthetase"/>
    <property type="match status" value="1"/>
</dbReference>
<dbReference type="InterPro" id="IPR042109">
    <property type="entry name" value="Adenylosuccinate_synth_dom1"/>
</dbReference>
<comment type="catalytic activity">
    <reaction evidence="8 10">
        <text>IMP + L-aspartate + GTP = N(6)-(1,2-dicarboxyethyl)-AMP + GDP + phosphate + 2 H(+)</text>
        <dbReference type="Rhea" id="RHEA:15753"/>
        <dbReference type="ChEBI" id="CHEBI:15378"/>
        <dbReference type="ChEBI" id="CHEBI:29991"/>
        <dbReference type="ChEBI" id="CHEBI:37565"/>
        <dbReference type="ChEBI" id="CHEBI:43474"/>
        <dbReference type="ChEBI" id="CHEBI:57567"/>
        <dbReference type="ChEBI" id="CHEBI:58053"/>
        <dbReference type="ChEBI" id="CHEBI:58189"/>
        <dbReference type="EC" id="6.3.4.4"/>
    </reaction>
</comment>
<dbReference type="Gene3D" id="1.10.300.10">
    <property type="entry name" value="Adenylosuccinate Synthetase, subunit A, domain 2"/>
    <property type="match status" value="1"/>
</dbReference>
<organism evidence="11 12">
    <name type="scientific">Pararhizobium antarcticum</name>
    <dbReference type="NCBI Taxonomy" id="1798805"/>
    <lineage>
        <taxon>Bacteria</taxon>
        <taxon>Pseudomonadati</taxon>
        <taxon>Pseudomonadota</taxon>
        <taxon>Alphaproteobacteria</taxon>
        <taxon>Hyphomicrobiales</taxon>
        <taxon>Rhizobiaceae</taxon>
        <taxon>Rhizobium/Agrobacterium group</taxon>
        <taxon>Pararhizobium</taxon>
    </lineage>
</organism>
<dbReference type="InterPro" id="IPR001114">
    <property type="entry name" value="Adenylosuccinate_synthetase"/>
</dbReference>
<evidence type="ECO:0000256" key="10">
    <source>
        <dbReference type="RuleBase" id="RU000520"/>
    </source>
</evidence>
<dbReference type="PANTHER" id="PTHR11846">
    <property type="entry name" value="ADENYLOSUCCINATE SYNTHETASE"/>
    <property type="match status" value="1"/>
</dbReference>
<feature type="binding site" evidence="8">
    <location>
        <position position="307"/>
    </location>
    <ligand>
        <name>GTP</name>
        <dbReference type="ChEBI" id="CHEBI:37565"/>
    </ligand>
</feature>
<dbReference type="CDD" id="cd03108">
    <property type="entry name" value="AdSS"/>
    <property type="match status" value="1"/>
</dbReference>
<dbReference type="AlphaFoldDB" id="A0A657LP21"/>
<evidence type="ECO:0000256" key="1">
    <source>
        <dbReference type="ARBA" id="ARBA00011738"/>
    </source>
</evidence>
<comment type="pathway">
    <text evidence="8 10">Purine metabolism; AMP biosynthesis via de novo pathway; AMP from IMP: step 1/2.</text>
</comment>
<evidence type="ECO:0000256" key="3">
    <source>
        <dbReference type="ARBA" id="ARBA00022723"/>
    </source>
</evidence>
<accession>A0A657LP21</accession>
<dbReference type="Gene3D" id="3.90.170.10">
    <property type="entry name" value="Adenylosuccinate Synthetase, subunit A, domain 3"/>
    <property type="match status" value="1"/>
</dbReference>
<evidence type="ECO:0000256" key="2">
    <source>
        <dbReference type="ARBA" id="ARBA00022598"/>
    </source>
</evidence>
<proteinExistence type="inferred from homology"/>
<feature type="binding site" evidence="8">
    <location>
        <position position="40"/>
    </location>
    <ligand>
        <name>Mg(2+)</name>
        <dbReference type="ChEBI" id="CHEBI:18420"/>
    </ligand>
</feature>
<dbReference type="UniPathway" id="UPA00075">
    <property type="reaction ID" value="UER00335"/>
</dbReference>
<protein>
    <recommendedName>
        <fullName evidence="8 10">Adenylosuccinate synthetase</fullName>
        <shortName evidence="8">AMPSase</shortName>
        <shortName evidence="8">AdSS</shortName>
        <ecNumber evidence="8 10">6.3.4.4</ecNumber>
    </recommendedName>
    <alternativeName>
        <fullName evidence="8">IMP--aspartate ligase</fullName>
    </alternativeName>
</protein>
<dbReference type="InterPro" id="IPR042111">
    <property type="entry name" value="Adenylosuccinate_synth_dom3"/>
</dbReference>
<dbReference type="NCBIfam" id="TIGR00184">
    <property type="entry name" value="purA"/>
    <property type="match status" value="1"/>
</dbReference>
<dbReference type="Proteomes" id="UP000182661">
    <property type="component" value="Unassembled WGS sequence"/>
</dbReference>
<gene>
    <name evidence="8" type="primary">purA</name>
    <name evidence="11" type="ORF">AX760_05820</name>
</gene>
<comment type="cofactor">
    <cofactor evidence="8">
        <name>Mg(2+)</name>
        <dbReference type="ChEBI" id="CHEBI:18420"/>
    </cofactor>
    <text evidence="8">Binds 1 Mg(2+) ion per subunit.</text>
</comment>
<dbReference type="GO" id="GO:0005737">
    <property type="term" value="C:cytoplasm"/>
    <property type="evidence" value="ECO:0007669"/>
    <property type="project" value="UniProtKB-SubCell"/>
</dbReference>
<keyword evidence="7 8" id="KW-0342">GTP-binding</keyword>
<feature type="binding site" evidence="8">
    <location>
        <begin position="40"/>
        <end position="42"/>
    </location>
    <ligand>
        <name>GTP</name>
        <dbReference type="ChEBI" id="CHEBI:37565"/>
    </ligand>
</feature>
<dbReference type="Gene3D" id="3.40.440.10">
    <property type="entry name" value="Adenylosuccinate Synthetase, subunit A, domain 1"/>
    <property type="match status" value="1"/>
</dbReference>
<dbReference type="GO" id="GO:0005525">
    <property type="term" value="F:GTP binding"/>
    <property type="evidence" value="ECO:0007669"/>
    <property type="project" value="UniProtKB-UniRule"/>
</dbReference>
<dbReference type="InterPro" id="IPR027417">
    <property type="entry name" value="P-loop_NTPase"/>
</dbReference>
<dbReference type="GO" id="GO:0044208">
    <property type="term" value="P:'de novo' AMP biosynthetic process"/>
    <property type="evidence" value="ECO:0007669"/>
    <property type="project" value="UniProtKB-UniRule"/>
</dbReference>